<name>A0A1G7HPE0_9BACT</name>
<sequence length="524" mass="56202">MSGLLRIALTSITIWLSTLSACYSQQYMKAVSNVDDAKFDSWVKRHEISKCRAVAPAAYPDGPGEVMVSPKPSGVCYWDIDRTAEVAPPPLSLHARTRIVVRIKHPRPDESINPSVVYAKIAPPSPGNDVLKNAVNPLQTIQPSPAVGTRMFDKSNLPSATLCDTKRVGVSKTAAQACQAYLINTVNSILVSVNHANAALACFENYQIAQPAASPEVLVTPPSIAAYKCDSTVQIDPEEKGTTKQANFAYQKALVKAEMEKAISLLPPTGIFKIFDNYIQGKSDSFTDEIAGDAPINSGILAVQSAQATLQQNDFIMMQIPDSVPSRFYYYDVPALTAATATITATEVISKASNTISTWTANANSYNIVFSAGLGFANLVNRSYANTPQVNNGKPVLDDKGNTVAIVTETDTRLAVLAPEVLGSYLLPLPRKAYTLCSFGCSLLVSGGLGANLTSKTADFDTGISLRLSDFLLTPAIHFGREQRLINGVTVGEQIGAGAPSTLATQSKWVRKFGFVLTYNIPLL</sequence>
<dbReference type="Proteomes" id="UP000182427">
    <property type="component" value="Chromosome I"/>
</dbReference>
<dbReference type="EMBL" id="LT629690">
    <property type="protein sequence ID" value="SDF01859.1"/>
    <property type="molecule type" value="Genomic_DNA"/>
</dbReference>
<organism evidence="1 2">
    <name type="scientific">Terriglobus roseus</name>
    <dbReference type="NCBI Taxonomy" id="392734"/>
    <lineage>
        <taxon>Bacteria</taxon>
        <taxon>Pseudomonadati</taxon>
        <taxon>Acidobacteriota</taxon>
        <taxon>Terriglobia</taxon>
        <taxon>Terriglobales</taxon>
        <taxon>Acidobacteriaceae</taxon>
        <taxon>Terriglobus</taxon>
    </lineage>
</organism>
<dbReference type="RefSeq" id="WP_083344298.1">
    <property type="nucleotide sequence ID" value="NZ_LT629690.1"/>
</dbReference>
<proteinExistence type="predicted"/>
<dbReference type="AlphaFoldDB" id="A0A1G7HPE0"/>
<protein>
    <submittedName>
        <fullName evidence="1">Uncharacterized protein</fullName>
    </submittedName>
</protein>
<evidence type="ECO:0000313" key="1">
    <source>
        <dbReference type="EMBL" id="SDF01859.1"/>
    </source>
</evidence>
<evidence type="ECO:0000313" key="2">
    <source>
        <dbReference type="Proteomes" id="UP000182427"/>
    </source>
</evidence>
<dbReference type="PROSITE" id="PS51257">
    <property type="entry name" value="PROKAR_LIPOPROTEIN"/>
    <property type="match status" value="1"/>
</dbReference>
<gene>
    <name evidence="1" type="ORF">SAMN05444167_1145</name>
</gene>
<keyword evidence="2" id="KW-1185">Reference proteome</keyword>
<reference evidence="1 2" key="1">
    <citation type="submission" date="2016-10" db="EMBL/GenBank/DDBJ databases">
        <authorList>
            <person name="de Groot N.N."/>
        </authorList>
    </citation>
    <scope>NUCLEOTIDE SEQUENCE [LARGE SCALE GENOMIC DNA]</scope>
    <source>
        <strain evidence="1 2">GAS232</strain>
    </source>
</reference>
<accession>A0A1G7HPE0</accession>